<evidence type="ECO:0000259" key="10">
    <source>
        <dbReference type="PROSITE" id="PS50157"/>
    </source>
</evidence>
<reference evidence="11" key="2">
    <citation type="journal article" date="2023" name="IMA Fungus">
        <title>Comparative genomic study of the Penicillium genus elucidates a diverse pangenome and 15 lateral gene transfer events.</title>
        <authorList>
            <person name="Petersen C."/>
            <person name="Sorensen T."/>
            <person name="Nielsen M.R."/>
            <person name="Sondergaard T.E."/>
            <person name="Sorensen J.L."/>
            <person name="Fitzpatrick D.A."/>
            <person name="Frisvad J.C."/>
            <person name="Nielsen K.L."/>
        </authorList>
    </citation>
    <scope>NUCLEOTIDE SEQUENCE</scope>
    <source>
        <strain evidence="11">IBT 30728</strain>
    </source>
</reference>
<feature type="compositionally biased region" description="Polar residues" evidence="9">
    <location>
        <begin position="99"/>
        <end position="123"/>
    </location>
</feature>
<feature type="compositionally biased region" description="Low complexity" evidence="9">
    <location>
        <begin position="657"/>
        <end position="673"/>
    </location>
</feature>
<feature type="region of interest" description="Disordered" evidence="9">
    <location>
        <begin position="657"/>
        <end position="701"/>
    </location>
</feature>
<feature type="region of interest" description="Disordered" evidence="9">
    <location>
        <begin position="39"/>
        <end position="67"/>
    </location>
</feature>
<evidence type="ECO:0000256" key="4">
    <source>
        <dbReference type="ARBA" id="ARBA00022833"/>
    </source>
</evidence>
<proteinExistence type="predicted"/>
<dbReference type="GeneID" id="81627720"/>
<evidence type="ECO:0000256" key="7">
    <source>
        <dbReference type="ARBA" id="ARBA00023242"/>
    </source>
</evidence>
<evidence type="ECO:0000256" key="1">
    <source>
        <dbReference type="ARBA" id="ARBA00004123"/>
    </source>
</evidence>
<keyword evidence="7" id="KW-0539">Nucleus</keyword>
<dbReference type="PANTHER" id="PTHR46179:SF13">
    <property type="entry name" value="C2H2-TYPE DOMAIN-CONTAINING PROTEIN"/>
    <property type="match status" value="1"/>
</dbReference>
<dbReference type="PROSITE" id="PS50157">
    <property type="entry name" value="ZINC_FINGER_C2H2_2"/>
    <property type="match status" value="1"/>
</dbReference>
<dbReference type="Proteomes" id="UP001148312">
    <property type="component" value="Unassembled WGS sequence"/>
</dbReference>
<feature type="compositionally biased region" description="Basic and acidic residues" evidence="9">
    <location>
        <begin position="146"/>
        <end position="155"/>
    </location>
</feature>
<dbReference type="GO" id="GO:0008270">
    <property type="term" value="F:zinc ion binding"/>
    <property type="evidence" value="ECO:0007669"/>
    <property type="project" value="UniProtKB-KW"/>
</dbReference>
<feature type="domain" description="C2H2-type" evidence="10">
    <location>
        <begin position="392"/>
        <end position="419"/>
    </location>
</feature>
<evidence type="ECO:0000256" key="5">
    <source>
        <dbReference type="ARBA" id="ARBA00023015"/>
    </source>
</evidence>
<evidence type="ECO:0000256" key="3">
    <source>
        <dbReference type="ARBA" id="ARBA00022771"/>
    </source>
</evidence>
<feature type="compositionally biased region" description="Low complexity" evidence="9">
    <location>
        <begin position="131"/>
        <end position="142"/>
    </location>
</feature>
<comment type="caution">
    <text evidence="11">The sequence shown here is derived from an EMBL/GenBank/DDBJ whole genome shotgun (WGS) entry which is preliminary data.</text>
</comment>
<organism evidence="11 12">
    <name type="scientific">Penicillium diatomitis</name>
    <dbReference type="NCBI Taxonomy" id="2819901"/>
    <lineage>
        <taxon>Eukaryota</taxon>
        <taxon>Fungi</taxon>
        <taxon>Dikarya</taxon>
        <taxon>Ascomycota</taxon>
        <taxon>Pezizomycotina</taxon>
        <taxon>Eurotiomycetes</taxon>
        <taxon>Eurotiomycetidae</taxon>
        <taxon>Eurotiales</taxon>
        <taxon>Aspergillaceae</taxon>
        <taxon>Penicillium</taxon>
    </lineage>
</organism>
<keyword evidence="6" id="KW-0804">Transcription</keyword>
<feature type="region of interest" description="Disordered" evidence="9">
    <location>
        <begin position="1"/>
        <end position="24"/>
    </location>
</feature>
<keyword evidence="3 8" id="KW-0863">Zinc-finger</keyword>
<name>A0A9W9WUL7_9EURO</name>
<dbReference type="GO" id="GO:0006357">
    <property type="term" value="P:regulation of transcription by RNA polymerase II"/>
    <property type="evidence" value="ECO:0007669"/>
    <property type="project" value="TreeGrafter"/>
</dbReference>
<keyword evidence="12" id="KW-1185">Reference proteome</keyword>
<keyword evidence="4" id="KW-0862">Zinc</keyword>
<dbReference type="InterPro" id="IPR013087">
    <property type="entry name" value="Znf_C2H2_type"/>
</dbReference>
<comment type="subcellular location">
    <subcellularLocation>
        <location evidence="1">Nucleus</location>
    </subcellularLocation>
</comment>
<evidence type="ECO:0000256" key="2">
    <source>
        <dbReference type="ARBA" id="ARBA00022723"/>
    </source>
</evidence>
<evidence type="ECO:0000313" key="12">
    <source>
        <dbReference type="Proteomes" id="UP001148312"/>
    </source>
</evidence>
<dbReference type="PROSITE" id="PS00028">
    <property type="entry name" value="ZINC_FINGER_C2H2_1"/>
    <property type="match status" value="1"/>
</dbReference>
<keyword evidence="5" id="KW-0805">Transcription regulation</keyword>
<dbReference type="SMART" id="SM00355">
    <property type="entry name" value="ZnF_C2H2"/>
    <property type="match status" value="2"/>
</dbReference>
<feature type="compositionally biased region" description="Polar residues" evidence="9">
    <location>
        <begin position="157"/>
        <end position="172"/>
    </location>
</feature>
<dbReference type="RefSeq" id="XP_056787336.1">
    <property type="nucleotide sequence ID" value="XM_056937471.1"/>
</dbReference>
<reference evidence="11" key="1">
    <citation type="submission" date="2022-12" db="EMBL/GenBank/DDBJ databases">
        <authorList>
            <person name="Petersen C."/>
        </authorList>
    </citation>
    <scope>NUCLEOTIDE SEQUENCE</scope>
    <source>
        <strain evidence="11">IBT 30728</strain>
    </source>
</reference>
<keyword evidence="2" id="KW-0479">Metal-binding</keyword>
<evidence type="ECO:0000256" key="8">
    <source>
        <dbReference type="PROSITE-ProRule" id="PRU00042"/>
    </source>
</evidence>
<sequence>MVSPQFESARLHPRRRPVVNTSLDSTVADADSALSKMQLKKGETFNAPTSPPSAESDPVMSIRSLPHRSPTSLDALAADEESMASIFERLNLDDKCDLQSRSTGVQKESKMSASGNRVEAQQQDDGHDSDSGLGSSVSSCDSVPEASEKEMKDVSATEDSSAYNSLPSSQGFSPKRELPLSACKQIERYLLLPLLKESKLQPFHPLLKTVPTRIANKQIACLRDLEKILLWLAPNFSPSRHAYLTFCEYTIQCLHTAVSHLNANDQRLPADRPYTNGYFLDLVTQVRRLAAMVQATSGKGKGRVSENEEMNGVSVPSATLNGGLTVNGRVAELVILKDGEVISMATGKPYQGPSAIKRAHGPSEADEEALDEGVMRSMARRKKNAPPMDINQKCDHCDKVFKRPCDLTKHEKTHSRPWKCSEVTCKYHQVGWPTEKERDRHVNDKHAACPVLYHCQYVDCTYTSKRESNCKQHMEKSHGWTYQRSKNNSKKGKNGQSVKDESEQHSPAGADEMSPTSGLTDFNTPIVGPTPSPFEPSLTFSDRGSSYINFADPPAPAQGNGYSSLFDQGVVQQPEGAMSYQSPPEIAPFFQTSPGYETSPDATRATSLDFTADDVVNFSNLNNLQAQFAGGRPDELVSDLAMHQSIVASMSSVPSLSGSASASMSDSPPAAAALGTDPWQDLDWQPNYSVQANGNNGYNGNDGYNTTADLSDGKPIMMAGLSPTAQGHLMLLSPDNGFAASNISASFPYGGQNMQQNIQQNIQQPMQQPLQQPMQQNIQDFEGQHVQDFTLFDQPRPVIPIDFPGPSYDWLGTGWMIEKS</sequence>
<dbReference type="InterPro" id="IPR051061">
    <property type="entry name" value="Zinc_finger_trans_reg"/>
</dbReference>
<dbReference type="PANTHER" id="PTHR46179">
    <property type="entry name" value="ZINC FINGER PROTEIN"/>
    <property type="match status" value="1"/>
</dbReference>
<feature type="region of interest" description="Disordered" evidence="9">
    <location>
        <begin position="475"/>
        <end position="539"/>
    </location>
</feature>
<evidence type="ECO:0000256" key="6">
    <source>
        <dbReference type="ARBA" id="ARBA00023163"/>
    </source>
</evidence>
<dbReference type="GO" id="GO:0005634">
    <property type="term" value="C:nucleus"/>
    <property type="evidence" value="ECO:0007669"/>
    <property type="project" value="UniProtKB-SubCell"/>
</dbReference>
<evidence type="ECO:0000313" key="11">
    <source>
        <dbReference type="EMBL" id="KAJ5475583.1"/>
    </source>
</evidence>
<gene>
    <name evidence="11" type="ORF">N7539_007870</name>
</gene>
<dbReference type="EMBL" id="JAPWDQ010000011">
    <property type="protein sequence ID" value="KAJ5475583.1"/>
    <property type="molecule type" value="Genomic_DNA"/>
</dbReference>
<evidence type="ECO:0000256" key="9">
    <source>
        <dbReference type="SAM" id="MobiDB-lite"/>
    </source>
</evidence>
<feature type="compositionally biased region" description="Polar residues" evidence="9">
    <location>
        <begin position="514"/>
        <end position="523"/>
    </location>
</feature>
<accession>A0A9W9WUL7</accession>
<feature type="region of interest" description="Disordered" evidence="9">
    <location>
        <begin position="99"/>
        <end position="176"/>
    </location>
</feature>
<dbReference type="AlphaFoldDB" id="A0A9W9WUL7"/>
<protein>
    <recommendedName>
        <fullName evidence="10">C2H2-type domain-containing protein</fullName>
    </recommendedName>
</protein>